<dbReference type="OrthoDB" id="435240at2759"/>
<feature type="domain" description="Thiolase-like protein type 1 additional C-terminal" evidence="4">
    <location>
        <begin position="426"/>
        <end position="503"/>
    </location>
</feature>
<evidence type="ECO:0000256" key="1">
    <source>
        <dbReference type="ARBA" id="ARBA00010982"/>
    </source>
</evidence>
<gene>
    <name evidence="5" type="ORF">K458DRAFT_347107</name>
</gene>
<evidence type="ECO:0000313" key="6">
    <source>
        <dbReference type="Proteomes" id="UP000799291"/>
    </source>
</evidence>
<accession>A0A6G1IN18</accession>
<evidence type="ECO:0000259" key="4">
    <source>
        <dbReference type="Pfam" id="PF18313"/>
    </source>
</evidence>
<dbReference type="AlphaFoldDB" id="A0A6G1IN18"/>
<dbReference type="EMBL" id="MU005604">
    <property type="protein sequence ID" value="KAF2679380.1"/>
    <property type="molecule type" value="Genomic_DNA"/>
</dbReference>
<evidence type="ECO:0000313" key="5">
    <source>
        <dbReference type="EMBL" id="KAF2679380.1"/>
    </source>
</evidence>
<dbReference type="Pfam" id="PF18313">
    <property type="entry name" value="TLP1_add_C"/>
    <property type="match status" value="1"/>
</dbReference>
<dbReference type="Gene3D" id="3.40.47.10">
    <property type="match status" value="1"/>
</dbReference>
<dbReference type="Gene3D" id="2.40.50.840">
    <property type="match status" value="1"/>
</dbReference>
<dbReference type="InterPro" id="IPR040771">
    <property type="entry name" value="TLP1_add_C"/>
</dbReference>
<dbReference type="GO" id="GO:0016746">
    <property type="term" value="F:acyltransferase activity"/>
    <property type="evidence" value="ECO:0007669"/>
    <property type="project" value="UniProtKB-KW"/>
</dbReference>
<keyword evidence="3" id="KW-0012">Acyltransferase</keyword>
<organism evidence="5 6">
    <name type="scientific">Lentithecium fluviatile CBS 122367</name>
    <dbReference type="NCBI Taxonomy" id="1168545"/>
    <lineage>
        <taxon>Eukaryota</taxon>
        <taxon>Fungi</taxon>
        <taxon>Dikarya</taxon>
        <taxon>Ascomycota</taxon>
        <taxon>Pezizomycotina</taxon>
        <taxon>Dothideomycetes</taxon>
        <taxon>Pleosporomycetidae</taxon>
        <taxon>Pleosporales</taxon>
        <taxon>Massarineae</taxon>
        <taxon>Lentitheciaceae</taxon>
        <taxon>Lentithecium</taxon>
    </lineage>
</organism>
<proteinExistence type="inferred from homology"/>
<name>A0A6G1IN18_9PLEO</name>
<reference evidence="5" key="1">
    <citation type="journal article" date="2020" name="Stud. Mycol.">
        <title>101 Dothideomycetes genomes: a test case for predicting lifestyles and emergence of pathogens.</title>
        <authorList>
            <person name="Haridas S."/>
            <person name="Albert R."/>
            <person name="Binder M."/>
            <person name="Bloem J."/>
            <person name="Labutti K."/>
            <person name="Salamov A."/>
            <person name="Andreopoulos B."/>
            <person name="Baker S."/>
            <person name="Barry K."/>
            <person name="Bills G."/>
            <person name="Bluhm B."/>
            <person name="Cannon C."/>
            <person name="Castanera R."/>
            <person name="Culley D."/>
            <person name="Daum C."/>
            <person name="Ezra D."/>
            <person name="Gonzalez J."/>
            <person name="Henrissat B."/>
            <person name="Kuo A."/>
            <person name="Liang C."/>
            <person name="Lipzen A."/>
            <person name="Lutzoni F."/>
            <person name="Magnuson J."/>
            <person name="Mondo S."/>
            <person name="Nolan M."/>
            <person name="Ohm R."/>
            <person name="Pangilinan J."/>
            <person name="Park H.-J."/>
            <person name="Ramirez L."/>
            <person name="Alfaro M."/>
            <person name="Sun H."/>
            <person name="Tritt A."/>
            <person name="Yoshinaga Y."/>
            <person name="Zwiers L.-H."/>
            <person name="Turgeon B."/>
            <person name="Goodwin S."/>
            <person name="Spatafora J."/>
            <person name="Crous P."/>
            <person name="Grigoriev I."/>
        </authorList>
    </citation>
    <scope>NUCLEOTIDE SEQUENCE</scope>
    <source>
        <strain evidence="5">CBS 122367</strain>
    </source>
</reference>
<protein>
    <submittedName>
        <fullName evidence="5">Acetyl-CoA acetyltransferas-like protein</fullName>
    </submittedName>
</protein>
<comment type="similarity">
    <text evidence="1">Belongs to the thiolase-like superfamily. Thiolase family.</text>
</comment>
<dbReference type="InterPro" id="IPR016039">
    <property type="entry name" value="Thiolase-like"/>
</dbReference>
<dbReference type="PANTHER" id="PTHR18919">
    <property type="entry name" value="ACETYL-COA C-ACYLTRANSFERASE"/>
    <property type="match status" value="1"/>
</dbReference>
<evidence type="ECO:0000256" key="2">
    <source>
        <dbReference type="ARBA" id="ARBA00022679"/>
    </source>
</evidence>
<dbReference type="Proteomes" id="UP000799291">
    <property type="component" value="Unassembled WGS sequence"/>
</dbReference>
<keyword evidence="2" id="KW-0808">Transferase</keyword>
<evidence type="ECO:0000256" key="3">
    <source>
        <dbReference type="ARBA" id="ARBA00023315"/>
    </source>
</evidence>
<sequence>MPPSILTPVIVGVGDIKNRSIALEDAKEPATLIHEAILAAAQDASAVDASKLQAAIDSIDVVRTWTWPYPDLPGLLAKKLGVRKGLKRGFYSEHGGDKPGKLLDAAARRVANGEVKVTVVAGGEALASLTACAAAKRLPPPGWTTPAEAVDSVFTPTGRDYGTNLGGIHDLGAPIHIYPLYENAFRAHRGQSIKENHEESAKLYAEFSKVAEKNPYAWNCGKYDDEKVIGTVSKKNRMIGFPYPLLMNAFNTVNLAAACILTSTSHARTLGIPESKWIYPLGGAGTSDSEYFWHRPNFYSSPSISQSLDATLAITNLSKDDIDLYDFYSCFPIVPKLAAMHLGLPITGGEKSLTLLGGLTSFGGAGNNYSMHALTEMTRKIRAGKGKRGLVLSNGGWLSYQYVVILSKEPRRDGGYPGKNPLPEHTNVPAPEIDEEAEGEGVVETYTIAYARDGPPSKGHIVGRLKSSGKRFLANHGDESTLRQMAGGAVEIVGKTGWVWQDREKKGRGLFSFEKGPKM</sequence>
<dbReference type="SUPFAM" id="SSF53901">
    <property type="entry name" value="Thiolase-like"/>
    <property type="match status" value="2"/>
</dbReference>
<dbReference type="PANTHER" id="PTHR18919:SF139">
    <property type="entry name" value="THIOLASE-LIKE PROTEIN TYPE 1 ADDITIONAL C-TERMINAL DOMAIN-CONTAINING PROTEIN"/>
    <property type="match status" value="1"/>
</dbReference>
<keyword evidence="6" id="KW-1185">Reference proteome</keyword>